<dbReference type="PANTHER" id="PTHR46545">
    <property type="entry name" value="LEUCINE-RICH REPEAT-CONTAINING PROTEIN 51"/>
    <property type="match status" value="1"/>
</dbReference>
<dbReference type="InterPro" id="IPR001611">
    <property type="entry name" value="Leu-rich_rpt"/>
</dbReference>
<dbReference type="VEuPathDB" id="AmoebaDB:NAEGRDRAFT_4690"/>
<gene>
    <name evidence="6" type="primary">FM160</name>
    <name evidence="6" type="ORF">NAEGRDRAFT_4690</name>
</gene>
<dbReference type="eggNOG" id="KOG1644">
    <property type="taxonomic scope" value="Eukaryota"/>
</dbReference>
<protein>
    <recommendedName>
        <fullName evidence="2">Leucine-rich repeat-containing protein 51</fullName>
    </recommendedName>
</protein>
<proteinExistence type="predicted"/>
<keyword evidence="7" id="KW-1185">Reference proteome</keyword>
<dbReference type="STRING" id="5762.D2VA65"/>
<dbReference type="GeneID" id="8859492"/>
<keyword evidence="4" id="KW-0433">Leucine-rich repeat</keyword>
<dbReference type="Gene3D" id="3.80.10.10">
    <property type="entry name" value="Ribonuclease Inhibitor"/>
    <property type="match status" value="1"/>
</dbReference>
<reference evidence="6 7" key="1">
    <citation type="journal article" date="2010" name="Cell">
        <title>The genome of Naegleria gruberi illuminates early eukaryotic versatility.</title>
        <authorList>
            <person name="Fritz-Laylin L.K."/>
            <person name="Prochnik S.E."/>
            <person name="Ginger M.L."/>
            <person name="Dacks J.B."/>
            <person name="Carpenter M.L."/>
            <person name="Field M.C."/>
            <person name="Kuo A."/>
            <person name="Paredez A."/>
            <person name="Chapman J."/>
            <person name="Pham J."/>
            <person name="Shu S."/>
            <person name="Neupane R."/>
            <person name="Cipriano M."/>
            <person name="Mancuso J."/>
            <person name="Tu H."/>
            <person name="Salamov A."/>
            <person name="Lindquist E."/>
            <person name="Shapiro H."/>
            <person name="Lucas S."/>
            <person name="Grigoriev I.V."/>
            <person name="Cande W.Z."/>
            <person name="Fulton C."/>
            <person name="Rokhsar D.S."/>
            <person name="Dawson S.C."/>
        </authorList>
    </citation>
    <scope>NUCLEOTIDE SEQUENCE [LARGE SCALE GENOMIC DNA]</scope>
    <source>
        <strain evidence="6 7">NEG-M</strain>
    </source>
</reference>
<feature type="non-terminal residue" evidence="6">
    <location>
        <position position="122"/>
    </location>
</feature>
<keyword evidence="3" id="KW-0963">Cytoplasm</keyword>
<dbReference type="GO" id="GO:0005737">
    <property type="term" value="C:cytoplasm"/>
    <property type="evidence" value="ECO:0007669"/>
    <property type="project" value="UniProtKB-SubCell"/>
</dbReference>
<dbReference type="InParanoid" id="D2VA65"/>
<accession>D2VA65</accession>
<dbReference type="SUPFAM" id="SSF52058">
    <property type="entry name" value="L domain-like"/>
    <property type="match status" value="1"/>
</dbReference>
<evidence type="ECO:0000313" key="6">
    <source>
        <dbReference type="EMBL" id="EFC46375.1"/>
    </source>
</evidence>
<evidence type="ECO:0000256" key="4">
    <source>
        <dbReference type="ARBA" id="ARBA00022614"/>
    </source>
</evidence>
<dbReference type="Pfam" id="PF14580">
    <property type="entry name" value="LRR_9"/>
    <property type="match status" value="1"/>
</dbReference>
<evidence type="ECO:0000313" key="7">
    <source>
        <dbReference type="Proteomes" id="UP000006671"/>
    </source>
</evidence>
<dbReference type="EMBL" id="GG738859">
    <property type="protein sequence ID" value="EFC46375.1"/>
    <property type="molecule type" value="Genomic_DNA"/>
</dbReference>
<sequence>RGVRLSNNNLTSLIGIFSVLSNVLETPNELLWVDLSFNSLSTLEGIDSLPENLTTLYLHANNITSLNEIAPLQRFRELKYLTLLGNPIEDIKNYRFCILSIFPYLKSFDRVTVTERDRETAK</sequence>
<dbReference type="OMA" id="LWHQSNS"/>
<dbReference type="PROSITE" id="PS51450">
    <property type="entry name" value="LRR"/>
    <property type="match status" value="3"/>
</dbReference>
<evidence type="ECO:0000256" key="1">
    <source>
        <dbReference type="ARBA" id="ARBA00004496"/>
    </source>
</evidence>
<dbReference type="RefSeq" id="XP_002679119.1">
    <property type="nucleotide sequence ID" value="XM_002679073.1"/>
</dbReference>
<evidence type="ECO:0000256" key="5">
    <source>
        <dbReference type="ARBA" id="ARBA00022737"/>
    </source>
</evidence>
<organism evidence="7">
    <name type="scientific">Naegleria gruberi</name>
    <name type="common">Amoeba</name>
    <dbReference type="NCBI Taxonomy" id="5762"/>
    <lineage>
        <taxon>Eukaryota</taxon>
        <taxon>Discoba</taxon>
        <taxon>Heterolobosea</taxon>
        <taxon>Tetramitia</taxon>
        <taxon>Eutetramitia</taxon>
        <taxon>Vahlkampfiidae</taxon>
        <taxon>Naegleria</taxon>
    </lineage>
</organism>
<dbReference type="Proteomes" id="UP000006671">
    <property type="component" value="Unassembled WGS sequence"/>
</dbReference>
<keyword evidence="5" id="KW-0677">Repeat</keyword>
<dbReference type="OrthoDB" id="676979at2759"/>
<dbReference type="PANTHER" id="PTHR46545:SF1">
    <property type="entry name" value="LEUCINE-RICH REPEAT-CONTAINING PROTEIN 51"/>
    <property type="match status" value="1"/>
</dbReference>
<dbReference type="AlphaFoldDB" id="D2VA65"/>
<feature type="non-terminal residue" evidence="6">
    <location>
        <position position="1"/>
    </location>
</feature>
<evidence type="ECO:0000256" key="2">
    <source>
        <dbReference type="ARBA" id="ARBA00014223"/>
    </source>
</evidence>
<evidence type="ECO:0000256" key="3">
    <source>
        <dbReference type="ARBA" id="ARBA00022490"/>
    </source>
</evidence>
<comment type="subcellular location">
    <subcellularLocation>
        <location evidence="1">Cytoplasm</location>
    </subcellularLocation>
</comment>
<dbReference type="InterPro" id="IPR032675">
    <property type="entry name" value="LRR_dom_sf"/>
</dbReference>
<dbReference type="KEGG" id="ngr:NAEGRDRAFT_4690"/>
<name>D2VA65_NAEGR</name>